<dbReference type="NCBIfam" id="TIGR02819">
    <property type="entry name" value="fdhA_non_GSH"/>
    <property type="match status" value="1"/>
</dbReference>
<dbReference type="InterPro" id="IPR011032">
    <property type="entry name" value="GroES-like_sf"/>
</dbReference>
<accession>A0A4R6X2L8</accession>
<dbReference type="OrthoDB" id="9773078at2"/>
<keyword evidence="9" id="KW-1185">Reference proteome</keyword>
<dbReference type="InterPro" id="IPR014184">
    <property type="entry name" value="HCHO_DH_non_GSH"/>
</dbReference>
<comment type="similarity">
    <text evidence="2">Belongs to the zinc-containing alcohol dehydrogenase family.</text>
</comment>
<keyword evidence="4" id="KW-0862">Zinc</keyword>
<proteinExistence type="inferred from homology"/>
<dbReference type="Proteomes" id="UP000295729">
    <property type="component" value="Unassembled WGS sequence"/>
</dbReference>
<dbReference type="GO" id="GO:0016491">
    <property type="term" value="F:oxidoreductase activity"/>
    <property type="evidence" value="ECO:0007669"/>
    <property type="project" value="UniProtKB-KW"/>
</dbReference>
<keyword evidence="6" id="KW-0520">NAD</keyword>
<evidence type="ECO:0000256" key="3">
    <source>
        <dbReference type="ARBA" id="ARBA00022723"/>
    </source>
</evidence>
<dbReference type="Gene3D" id="3.90.180.10">
    <property type="entry name" value="Medium-chain alcohol dehydrogenases, catalytic domain"/>
    <property type="match status" value="1"/>
</dbReference>
<sequence length="398" mass="42092">MSQSSNRGVVYKGPGKVAVESIPFPDLALGDRKCNHGVILKVLTTNICGSDQHMVRGRTTAPEGLVLGHEITGIILEKGDDVEFLEVGDIVSVPFNIACGRCRNCKAGMTGICLNVNPARPGAAYGYVDMGGWVGGQSDYVMVPYADFNLLKFPDKDQAKEKIADLTLLSDIFPTGFHGCVTAGVGPGSTVYIAGAGPVGLAAAVSAQLLGAACVIVGDMIEDRLAQARSFGCETIDLRQEGDMEDKLEVILGEREVDCFVDCVGFEAHGCGCNSHKEAPATVLNSAMQITRAGGQIGIPGLYVTDDPGAEDEAAKVGALSMRFGLGWAKSHSFHTGQCPVMKYHRSLMQAILFDKVKIADAVNVQMITLDQAPQGYADFDGGAAKKFVMDPHGEFVV</sequence>
<dbReference type="Gene3D" id="3.40.50.720">
    <property type="entry name" value="NAD(P)-binding Rossmann-like Domain"/>
    <property type="match status" value="1"/>
</dbReference>
<evidence type="ECO:0000256" key="2">
    <source>
        <dbReference type="ARBA" id="ARBA00008072"/>
    </source>
</evidence>
<protein>
    <submittedName>
        <fullName evidence="8">Glutathione-independent formaldehyde dehydrogenase</fullName>
    </submittedName>
</protein>
<dbReference type="CDD" id="cd08282">
    <property type="entry name" value="PFDH_like"/>
    <property type="match status" value="1"/>
</dbReference>
<feature type="domain" description="Alcohol dehydrogenase-like N-terminal" evidence="7">
    <location>
        <begin position="37"/>
        <end position="154"/>
    </location>
</feature>
<dbReference type="InterPro" id="IPR013154">
    <property type="entry name" value="ADH-like_N"/>
</dbReference>
<dbReference type="GO" id="GO:0008270">
    <property type="term" value="F:zinc ion binding"/>
    <property type="evidence" value="ECO:0007669"/>
    <property type="project" value="InterPro"/>
</dbReference>
<evidence type="ECO:0000256" key="5">
    <source>
        <dbReference type="ARBA" id="ARBA00023002"/>
    </source>
</evidence>
<comment type="cofactor">
    <cofactor evidence="1">
        <name>Zn(2+)</name>
        <dbReference type="ChEBI" id="CHEBI:29105"/>
    </cofactor>
</comment>
<gene>
    <name evidence="8" type="ORF">C8D85_2874</name>
</gene>
<organism evidence="8 9">
    <name type="scientific">Marinomonas communis</name>
    <dbReference type="NCBI Taxonomy" id="28254"/>
    <lineage>
        <taxon>Bacteria</taxon>
        <taxon>Pseudomonadati</taxon>
        <taxon>Pseudomonadota</taxon>
        <taxon>Gammaproteobacteria</taxon>
        <taxon>Oceanospirillales</taxon>
        <taxon>Oceanospirillaceae</taxon>
        <taxon>Marinomonas</taxon>
    </lineage>
</organism>
<dbReference type="PANTHER" id="PTHR42813">
    <property type="entry name" value="ZINC-TYPE ALCOHOL DEHYDROGENASE-LIKE"/>
    <property type="match status" value="1"/>
</dbReference>
<dbReference type="SUPFAM" id="SSF50129">
    <property type="entry name" value="GroES-like"/>
    <property type="match status" value="1"/>
</dbReference>
<dbReference type="AlphaFoldDB" id="A0A4R6X2L8"/>
<keyword evidence="5" id="KW-0560">Oxidoreductase</keyword>
<dbReference type="PROSITE" id="PS00059">
    <property type="entry name" value="ADH_ZINC"/>
    <property type="match status" value="1"/>
</dbReference>
<evidence type="ECO:0000313" key="9">
    <source>
        <dbReference type="Proteomes" id="UP000295729"/>
    </source>
</evidence>
<evidence type="ECO:0000313" key="8">
    <source>
        <dbReference type="EMBL" id="TDR06688.1"/>
    </source>
</evidence>
<keyword evidence="3" id="KW-0479">Metal-binding</keyword>
<dbReference type="SUPFAM" id="SSF51735">
    <property type="entry name" value="NAD(P)-binding Rossmann-fold domains"/>
    <property type="match status" value="1"/>
</dbReference>
<evidence type="ECO:0000256" key="4">
    <source>
        <dbReference type="ARBA" id="ARBA00022833"/>
    </source>
</evidence>
<comment type="caution">
    <text evidence="8">The sequence shown here is derived from an EMBL/GenBank/DDBJ whole genome shotgun (WGS) entry which is preliminary data.</text>
</comment>
<dbReference type="Pfam" id="PF08240">
    <property type="entry name" value="ADH_N"/>
    <property type="match status" value="1"/>
</dbReference>
<dbReference type="RefSeq" id="WP_133563910.1">
    <property type="nucleotide sequence ID" value="NZ_SNZA01000005.1"/>
</dbReference>
<name>A0A4R6X2L8_9GAMM</name>
<evidence type="ECO:0000259" key="7">
    <source>
        <dbReference type="Pfam" id="PF08240"/>
    </source>
</evidence>
<dbReference type="InterPro" id="IPR036291">
    <property type="entry name" value="NAD(P)-bd_dom_sf"/>
</dbReference>
<dbReference type="PANTHER" id="PTHR42813:SF3">
    <property type="entry name" value="GLUTATHIONE-INDEPENDENT FORMALDEHYDE DEHYDROGENASE"/>
    <property type="match status" value="1"/>
</dbReference>
<evidence type="ECO:0000256" key="1">
    <source>
        <dbReference type="ARBA" id="ARBA00001947"/>
    </source>
</evidence>
<reference evidence="8 9" key="1">
    <citation type="submission" date="2019-03" db="EMBL/GenBank/DDBJ databases">
        <title>Genomic Encyclopedia of Type Strains, Phase IV (KMG-IV): sequencing the most valuable type-strain genomes for metagenomic binning, comparative biology and taxonomic classification.</title>
        <authorList>
            <person name="Goeker M."/>
        </authorList>
    </citation>
    <scope>NUCLEOTIDE SEQUENCE [LARGE SCALE GENOMIC DNA]</scope>
    <source>
        <strain evidence="8 9">DSM 5604</strain>
    </source>
</reference>
<dbReference type="EMBL" id="SNZA01000005">
    <property type="protein sequence ID" value="TDR06688.1"/>
    <property type="molecule type" value="Genomic_DNA"/>
</dbReference>
<evidence type="ECO:0000256" key="6">
    <source>
        <dbReference type="ARBA" id="ARBA00023027"/>
    </source>
</evidence>
<dbReference type="InterPro" id="IPR002328">
    <property type="entry name" value="ADH_Zn_CS"/>
</dbReference>